<dbReference type="GO" id="GO:0008270">
    <property type="term" value="F:zinc ion binding"/>
    <property type="evidence" value="ECO:0007669"/>
    <property type="project" value="UniProtKB-KW"/>
</dbReference>
<dbReference type="eggNOG" id="KOG4376">
    <property type="taxonomic scope" value="Eukaryota"/>
</dbReference>
<dbReference type="OrthoDB" id="10069248at2759"/>
<keyword evidence="3" id="KW-0862">Zinc</keyword>
<dbReference type="STRING" id="28377.ENSACAP00000013993"/>
<evidence type="ECO:0000313" key="6">
    <source>
        <dbReference type="Proteomes" id="UP000001646"/>
    </source>
</evidence>
<dbReference type="SUPFAM" id="SSF57667">
    <property type="entry name" value="beta-beta-alpha zinc fingers"/>
    <property type="match status" value="2"/>
</dbReference>
<reference evidence="5" key="1">
    <citation type="submission" date="2009-12" db="EMBL/GenBank/DDBJ databases">
        <title>The Genome Sequence of Anolis carolinensis (Green Anole Lizard).</title>
        <authorList>
            <consortium name="The Genome Sequencing Platform"/>
            <person name="Di Palma F."/>
            <person name="Alfoldi J."/>
            <person name="Heiman D."/>
            <person name="Young S."/>
            <person name="Grabherr M."/>
            <person name="Johnson J."/>
            <person name="Lander E.S."/>
            <person name="Lindblad-Toh K."/>
        </authorList>
    </citation>
    <scope>NUCLEOTIDE SEQUENCE [LARGE SCALE GENOMIC DNA]</scope>
    <source>
        <strain evidence="5">JBL SC #1</strain>
    </source>
</reference>
<dbReference type="InterPro" id="IPR051591">
    <property type="entry name" value="UPF0224_FAM112_RNA_Proc"/>
</dbReference>
<dbReference type="PANTHER" id="PTHR21402">
    <property type="entry name" value="GAMETOCYTE SPECIFIC FACTOR 1-RELATED"/>
    <property type="match status" value="1"/>
</dbReference>
<evidence type="ECO:0000313" key="5">
    <source>
        <dbReference type="Ensembl" id="ENSACAP00000013993.4"/>
    </source>
</evidence>
<dbReference type="PROSITE" id="PS51800">
    <property type="entry name" value="ZF_CHHC_U11_48K"/>
    <property type="match status" value="2"/>
</dbReference>
<feature type="domain" description="CHHC U11-48K-type" evidence="4">
    <location>
        <begin position="48"/>
        <end position="75"/>
    </location>
</feature>
<evidence type="ECO:0000256" key="1">
    <source>
        <dbReference type="ARBA" id="ARBA00022723"/>
    </source>
</evidence>
<gene>
    <name evidence="5" type="primary">GTSF1</name>
    <name evidence="5" type="synonym">LOC100555484</name>
</gene>
<dbReference type="Proteomes" id="UP000001646">
    <property type="component" value="Unplaced"/>
</dbReference>
<dbReference type="InterPro" id="IPR022776">
    <property type="entry name" value="TRM13/UPF0224_CHHC_Znf_dom"/>
</dbReference>
<name>H9GKV2_ANOCA</name>
<dbReference type="GO" id="GO:0000049">
    <property type="term" value="F:tRNA binding"/>
    <property type="evidence" value="ECO:0007669"/>
    <property type="project" value="Ensembl"/>
</dbReference>
<reference evidence="5" key="3">
    <citation type="submission" date="2025-09" db="UniProtKB">
        <authorList>
            <consortium name="Ensembl"/>
        </authorList>
    </citation>
    <scope>IDENTIFICATION</scope>
</reference>
<evidence type="ECO:0000259" key="4">
    <source>
        <dbReference type="PROSITE" id="PS51800"/>
    </source>
</evidence>
<dbReference type="KEGG" id="acs:100555484"/>
<dbReference type="GO" id="GO:0071547">
    <property type="term" value="C:piP-body"/>
    <property type="evidence" value="ECO:0007669"/>
    <property type="project" value="Ensembl"/>
</dbReference>
<reference evidence="5" key="2">
    <citation type="submission" date="2025-08" db="UniProtKB">
        <authorList>
            <consortium name="Ensembl"/>
        </authorList>
    </citation>
    <scope>IDENTIFICATION</scope>
</reference>
<keyword evidence="2" id="KW-0863">Zinc-finger</keyword>
<proteinExistence type="predicted"/>
<dbReference type="GO" id="GO:0140991">
    <property type="term" value="P:piRNA-mediated gene silencing by mRNA destabilization"/>
    <property type="evidence" value="ECO:0007669"/>
    <property type="project" value="Ensembl"/>
</dbReference>
<dbReference type="GeneTree" id="ENSGT00940000156784"/>
<evidence type="ECO:0000256" key="2">
    <source>
        <dbReference type="ARBA" id="ARBA00022771"/>
    </source>
</evidence>
<dbReference type="AlphaFoldDB" id="H9GKV2"/>
<organism evidence="5 6">
    <name type="scientific">Anolis carolinensis</name>
    <name type="common">Green anole</name>
    <name type="synonym">American chameleon</name>
    <dbReference type="NCBI Taxonomy" id="28377"/>
    <lineage>
        <taxon>Eukaryota</taxon>
        <taxon>Metazoa</taxon>
        <taxon>Chordata</taxon>
        <taxon>Craniata</taxon>
        <taxon>Vertebrata</taxon>
        <taxon>Euteleostomi</taxon>
        <taxon>Lepidosauria</taxon>
        <taxon>Squamata</taxon>
        <taxon>Bifurcata</taxon>
        <taxon>Unidentata</taxon>
        <taxon>Episquamata</taxon>
        <taxon>Toxicofera</taxon>
        <taxon>Iguania</taxon>
        <taxon>Dactyloidae</taxon>
        <taxon>Anolis</taxon>
    </lineage>
</organism>
<dbReference type="Bgee" id="ENSACAG00000014260">
    <property type="expression patterns" value="Expressed in ovary and 9 other cell types or tissues"/>
</dbReference>
<evidence type="ECO:0000256" key="3">
    <source>
        <dbReference type="ARBA" id="ARBA00022833"/>
    </source>
</evidence>
<dbReference type="Ensembl" id="ENSACAT00000014279.4">
    <property type="protein sequence ID" value="ENSACAP00000013993.4"/>
    <property type="gene ID" value="ENSACAG00000014260.4"/>
</dbReference>
<dbReference type="PANTHER" id="PTHR21402:SF5">
    <property type="entry name" value="GAMETOCYTE SPECIFIC FACTOR 1"/>
    <property type="match status" value="1"/>
</dbReference>
<dbReference type="InParanoid" id="H9GKV2"/>
<keyword evidence="1" id="KW-0479">Metal-binding</keyword>
<protein>
    <submittedName>
        <fullName evidence="5">Gametocyte specific factor 1</fullName>
    </submittedName>
</protein>
<dbReference type="InterPro" id="IPR036236">
    <property type="entry name" value="Znf_C2H2_sf"/>
</dbReference>
<feature type="domain" description="CHHC U11-48K-type" evidence="4">
    <location>
        <begin position="82"/>
        <end position="109"/>
    </location>
</feature>
<dbReference type="HOGENOM" id="CLU_108762_0_0_1"/>
<accession>H9GKV2</accession>
<sequence>MNSNKGRYFIEAHQSQQHGLHNFQQNSIHFQTMKTEDNYVDDLDPENLMQCPYDKNHQIRACRFPYHLVKCRKNHPDIVQKLVMCPFNARHYVPREEISQHISHCDDKRSIEQDIANEQKNYRREVNVIHSWQSPPCEEDWDKDLEDSPATAFIWGTSRSVNRSESSTVVGYKNHLASCLRAPKSLPNVLPWKNSAGN</sequence>
<dbReference type="Pfam" id="PF05253">
    <property type="entry name" value="zf-U11-48K"/>
    <property type="match status" value="2"/>
</dbReference>
<keyword evidence="6" id="KW-1185">Reference proteome</keyword>
<dbReference type="GO" id="GO:0140965">
    <property type="term" value="P:secondary piRNA processing"/>
    <property type="evidence" value="ECO:0007669"/>
    <property type="project" value="Ensembl"/>
</dbReference>